<evidence type="ECO:0000313" key="2">
    <source>
        <dbReference type="EMBL" id="QRW17330.1"/>
    </source>
</evidence>
<organism evidence="2 3">
    <name type="scientific">Rhizoctonia solani</name>
    <dbReference type="NCBI Taxonomy" id="456999"/>
    <lineage>
        <taxon>Eukaryota</taxon>
        <taxon>Fungi</taxon>
        <taxon>Dikarya</taxon>
        <taxon>Basidiomycota</taxon>
        <taxon>Agaricomycotina</taxon>
        <taxon>Agaricomycetes</taxon>
        <taxon>Cantharellales</taxon>
        <taxon>Ceratobasidiaceae</taxon>
        <taxon>Rhizoctonia</taxon>
    </lineage>
</organism>
<dbReference type="EMBL" id="CP059659">
    <property type="protein sequence ID" value="QRW17330.1"/>
    <property type="molecule type" value="Genomic_DNA"/>
</dbReference>
<dbReference type="GeneID" id="67027611"/>
<accession>A0A8H8NQ93</accession>
<evidence type="ECO:0000313" key="3">
    <source>
        <dbReference type="Proteomes" id="UP000650533"/>
    </source>
</evidence>
<proteinExistence type="predicted"/>
<dbReference type="RefSeq" id="XP_043177567.1">
    <property type="nucleotide sequence ID" value="XM_043325148.1"/>
</dbReference>
<feature type="region of interest" description="Disordered" evidence="1">
    <location>
        <begin position="1"/>
        <end position="35"/>
    </location>
</feature>
<name>A0A8H8NQ93_9AGAM</name>
<protein>
    <submittedName>
        <fullName evidence="2">Uncharacterized protein</fullName>
    </submittedName>
</protein>
<evidence type="ECO:0000256" key="1">
    <source>
        <dbReference type="SAM" id="MobiDB-lite"/>
    </source>
</evidence>
<dbReference type="KEGG" id="rsx:RhiXN_05332"/>
<sequence>MSEPIDNISRELSPDLPIMEPDQEHPSMRPSSQPYKANYNRAVNEGLFLISDIEAKLLLLNKPFVIPGKPSFSLAAPPKCPAIGTKRPIEDLATGEGSKILLTNSQGPTLDDCEPYGVASGSARKQMRTAQSIPE</sequence>
<dbReference type="AlphaFoldDB" id="A0A8H8NQ93"/>
<reference evidence="2" key="1">
    <citation type="submission" date="2020-05" db="EMBL/GenBank/DDBJ databases">
        <title>Evolutionary and genomic comparisons of hybrid uninucleate and nonhybrid Rhizoctonia fungi.</title>
        <authorList>
            <person name="Li C."/>
            <person name="Chen X."/>
        </authorList>
    </citation>
    <scope>NUCLEOTIDE SEQUENCE</scope>
    <source>
        <strain evidence="2">AG-1 IA</strain>
    </source>
</reference>
<dbReference type="Proteomes" id="UP000650533">
    <property type="component" value="Chromosome 2"/>
</dbReference>
<gene>
    <name evidence="2" type="ORF">RhiXN_05332</name>
</gene>